<keyword evidence="3" id="KW-1185">Reference proteome</keyword>
<dbReference type="Pfam" id="PF15929">
    <property type="entry name" value="Myofilin"/>
    <property type="match status" value="1"/>
</dbReference>
<name>A0A8S1C4P6_9INSE</name>
<dbReference type="OrthoDB" id="6328862at2759"/>
<dbReference type="Proteomes" id="UP000494165">
    <property type="component" value="Unassembled WGS sequence"/>
</dbReference>
<dbReference type="EMBL" id="CADEPI010000010">
    <property type="protein sequence ID" value="CAB3363025.1"/>
    <property type="molecule type" value="Genomic_DNA"/>
</dbReference>
<sequence>MLLKTHLDIISRNEPIQRKARFWQSYVRALKGTEDIKAPENSRTPRSIYRPIYSEFPELASKLDTWPHSKSLYEDPAIAHERISSPGYRYQPISRETYGYSPRSFLYRDPIHIEEKKPKALPNETQAWNDHLERMAAMGRLAPFRRSMSPPPRPSLRARSASPVRARSASPFQRASSPFIRESSPFTRSTSPSPILGYTYAGYPIYTRDGISRPALVRIMSPSPYLSAASVVRDPWWYAYPELKPFETDYVYRTSPSYLRKSYLSPVKNRYLWNQHPVRPF</sequence>
<protein>
    <recommendedName>
        <fullName evidence="4">Myofilin</fullName>
    </recommendedName>
</protein>
<reference evidence="2 3" key="1">
    <citation type="submission" date="2020-04" db="EMBL/GenBank/DDBJ databases">
        <authorList>
            <person name="Alioto T."/>
            <person name="Alioto T."/>
            <person name="Gomez Garrido J."/>
        </authorList>
    </citation>
    <scope>NUCLEOTIDE SEQUENCE [LARGE SCALE GENOMIC DNA]</scope>
</reference>
<feature type="compositionally biased region" description="Low complexity" evidence="1">
    <location>
        <begin position="155"/>
        <end position="168"/>
    </location>
</feature>
<comment type="caution">
    <text evidence="2">The sequence shown here is derived from an EMBL/GenBank/DDBJ whole genome shotgun (WGS) entry which is preliminary data.</text>
</comment>
<dbReference type="AlphaFoldDB" id="A0A8S1C4P6"/>
<feature type="region of interest" description="Disordered" evidence="1">
    <location>
        <begin position="144"/>
        <end position="168"/>
    </location>
</feature>
<evidence type="ECO:0008006" key="4">
    <source>
        <dbReference type="Google" id="ProtNLM"/>
    </source>
</evidence>
<proteinExistence type="predicted"/>
<organism evidence="2 3">
    <name type="scientific">Cloeon dipterum</name>
    <dbReference type="NCBI Taxonomy" id="197152"/>
    <lineage>
        <taxon>Eukaryota</taxon>
        <taxon>Metazoa</taxon>
        <taxon>Ecdysozoa</taxon>
        <taxon>Arthropoda</taxon>
        <taxon>Hexapoda</taxon>
        <taxon>Insecta</taxon>
        <taxon>Pterygota</taxon>
        <taxon>Palaeoptera</taxon>
        <taxon>Ephemeroptera</taxon>
        <taxon>Pisciforma</taxon>
        <taxon>Baetidae</taxon>
        <taxon>Cloeon</taxon>
    </lineage>
</organism>
<accession>A0A8S1C4P6</accession>
<gene>
    <name evidence="2" type="ORF">CLODIP_2_CD15473</name>
</gene>
<dbReference type="InterPro" id="IPR031828">
    <property type="entry name" value="Myofilin"/>
</dbReference>
<evidence type="ECO:0000313" key="3">
    <source>
        <dbReference type="Proteomes" id="UP000494165"/>
    </source>
</evidence>
<evidence type="ECO:0000256" key="1">
    <source>
        <dbReference type="SAM" id="MobiDB-lite"/>
    </source>
</evidence>
<evidence type="ECO:0000313" key="2">
    <source>
        <dbReference type="EMBL" id="CAB3363025.1"/>
    </source>
</evidence>